<reference evidence="4" key="1">
    <citation type="submission" date="2023-04" db="EMBL/GenBank/DDBJ databases">
        <authorList>
            <person name="Vijverberg K."/>
            <person name="Xiong W."/>
            <person name="Schranz E."/>
        </authorList>
    </citation>
    <scope>NUCLEOTIDE SEQUENCE</scope>
</reference>
<keyword evidence="5" id="KW-1185">Reference proteome</keyword>
<accession>A0AA35ZGJ6</accession>
<evidence type="ECO:0000256" key="1">
    <source>
        <dbReference type="ARBA" id="ARBA00022664"/>
    </source>
</evidence>
<dbReference type="AlphaFoldDB" id="A0AA35ZGJ6"/>
<keyword evidence="3" id="KW-0508">mRNA splicing</keyword>
<organism evidence="4 5">
    <name type="scientific">Lactuca saligna</name>
    <name type="common">Willowleaf lettuce</name>
    <dbReference type="NCBI Taxonomy" id="75948"/>
    <lineage>
        <taxon>Eukaryota</taxon>
        <taxon>Viridiplantae</taxon>
        <taxon>Streptophyta</taxon>
        <taxon>Embryophyta</taxon>
        <taxon>Tracheophyta</taxon>
        <taxon>Spermatophyta</taxon>
        <taxon>Magnoliopsida</taxon>
        <taxon>eudicotyledons</taxon>
        <taxon>Gunneridae</taxon>
        <taxon>Pentapetalae</taxon>
        <taxon>asterids</taxon>
        <taxon>campanulids</taxon>
        <taxon>Asterales</taxon>
        <taxon>Asteraceae</taxon>
        <taxon>Cichorioideae</taxon>
        <taxon>Cichorieae</taxon>
        <taxon>Lactucinae</taxon>
        <taxon>Lactuca</taxon>
    </lineage>
</organism>
<sequence length="152" mass="17106">MVLCCKHFLAMNALAASSTHSKVFSVSQRMMLQPPPSIATTATKVLCLTQVVTEDELKDDEDYQDILEDMKIECSLVNVVIPRRNPTGEPALGVGKVFLEYADVELDSLSPWATWSNCTWYKIDYNGNLQHISSFKDIQIVILSLYLFTNNI</sequence>
<gene>
    <name evidence="4" type="ORF">LSALG_LOCUS30705</name>
</gene>
<dbReference type="CDD" id="cd12232">
    <property type="entry name" value="RRM3_U2AF65"/>
    <property type="match status" value="1"/>
</dbReference>
<evidence type="ECO:0000256" key="3">
    <source>
        <dbReference type="ARBA" id="ARBA00023187"/>
    </source>
</evidence>
<dbReference type="Proteomes" id="UP001177003">
    <property type="component" value="Chromosome 6"/>
</dbReference>
<dbReference type="GO" id="GO:0008380">
    <property type="term" value="P:RNA splicing"/>
    <property type="evidence" value="ECO:0007669"/>
    <property type="project" value="UniProtKB-KW"/>
</dbReference>
<evidence type="ECO:0000313" key="5">
    <source>
        <dbReference type="Proteomes" id="UP001177003"/>
    </source>
</evidence>
<dbReference type="Gene3D" id="3.30.70.330">
    <property type="match status" value="1"/>
</dbReference>
<keyword evidence="2" id="KW-0694">RNA-binding</keyword>
<name>A0AA35ZGJ6_LACSI</name>
<proteinExistence type="predicted"/>
<dbReference type="GO" id="GO:0003723">
    <property type="term" value="F:RNA binding"/>
    <property type="evidence" value="ECO:0007669"/>
    <property type="project" value="UniProtKB-KW"/>
</dbReference>
<protein>
    <submittedName>
        <fullName evidence="4">Uncharacterized protein</fullName>
    </submittedName>
</protein>
<keyword evidence="1" id="KW-0507">mRNA processing</keyword>
<dbReference type="GO" id="GO:0006397">
    <property type="term" value="P:mRNA processing"/>
    <property type="evidence" value="ECO:0007669"/>
    <property type="project" value="UniProtKB-KW"/>
</dbReference>
<evidence type="ECO:0000256" key="2">
    <source>
        <dbReference type="ARBA" id="ARBA00022884"/>
    </source>
</evidence>
<evidence type="ECO:0000313" key="4">
    <source>
        <dbReference type="EMBL" id="CAI9291572.1"/>
    </source>
</evidence>
<dbReference type="PANTHER" id="PTHR23139">
    <property type="entry name" value="RNA-BINDING PROTEIN"/>
    <property type="match status" value="1"/>
</dbReference>
<dbReference type="InterPro" id="IPR012677">
    <property type="entry name" value="Nucleotide-bd_a/b_plait_sf"/>
</dbReference>
<dbReference type="EMBL" id="OX465082">
    <property type="protein sequence ID" value="CAI9291572.1"/>
    <property type="molecule type" value="Genomic_DNA"/>
</dbReference>